<dbReference type="EC" id="3.1.3.48" evidence="2"/>
<proteinExistence type="inferred from homology"/>
<dbReference type="InterPro" id="IPR020422">
    <property type="entry name" value="TYR_PHOSPHATASE_DUAL_dom"/>
</dbReference>
<dbReference type="InterPro" id="IPR029021">
    <property type="entry name" value="Prot-tyrosine_phosphatase-like"/>
</dbReference>
<keyword evidence="4" id="KW-0904">Protein phosphatase</keyword>
<evidence type="ECO:0000313" key="9">
    <source>
        <dbReference type="Proteomes" id="UP001286456"/>
    </source>
</evidence>
<reference evidence="8" key="1">
    <citation type="journal article" date="2023" name="Mol. Phylogenet. Evol.">
        <title>Genome-scale phylogeny and comparative genomics of the fungal order Sordariales.</title>
        <authorList>
            <person name="Hensen N."/>
            <person name="Bonometti L."/>
            <person name="Westerberg I."/>
            <person name="Brannstrom I.O."/>
            <person name="Guillou S."/>
            <person name="Cros-Aarteil S."/>
            <person name="Calhoun S."/>
            <person name="Haridas S."/>
            <person name="Kuo A."/>
            <person name="Mondo S."/>
            <person name="Pangilinan J."/>
            <person name="Riley R."/>
            <person name="LaButti K."/>
            <person name="Andreopoulos B."/>
            <person name="Lipzen A."/>
            <person name="Chen C."/>
            <person name="Yan M."/>
            <person name="Daum C."/>
            <person name="Ng V."/>
            <person name="Clum A."/>
            <person name="Steindorff A."/>
            <person name="Ohm R.A."/>
            <person name="Martin F."/>
            <person name="Silar P."/>
            <person name="Natvig D.O."/>
            <person name="Lalanne C."/>
            <person name="Gautier V."/>
            <person name="Ament-Velasquez S.L."/>
            <person name="Kruys A."/>
            <person name="Hutchinson M.I."/>
            <person name="Powell A.J."/>
            <person name="Barry K."/>
            <person name="Miller A.N."/>
            <person name="Grigoriev I.V."/>
            <person name="Debuchy R."/>
            <person name="Gladieux P."/>
            <person name="Hiltunen Thoren M."/>
            <person name="Johannesson H."/>
        </authorList>
    </citation>
    <scope>NUCLEOTIDE SEQUENCE</scope>
    <source>
        <strain evidence="8">SMH4131-1</strain>
    </source>
</reference>
<dbReference type="InterPro" id="IPR016278">
    <property type="entry name" value="DUSP12"/>
</dbReference>
<comment type="caution">
    <text evidence="8">The sequence shown here is derived from an EMBL/GenBank/DDBJ whole genome shotgun (WGS) entry which is preliminary data.</text>
</comment>
<accession>A0AAE0M3I5</accession>
<evidence type="ECO:0000256" key="1">
    <source>
        <dbReference type="ARBA" id="ARBA00008601"/>
    </source>
</evidence>
<dbReference type="GO" id="GO:0005634">
    <property type="term" value="C:nucleus"/>
    <property type="evidence" value="ECO:0007669"/>
    <property type="project" value="TreeGrafter"/>
</dbReference>
<comment type="similarity">
    <text evidence="1">Belongs to the protein-tyrosine phosphatase family. Non-receptor class dual specificity subfamily.</text>
</comment>
<dbReference type="AlphaFoldDB" id="A0AAE0M3I5"/>
<dbReference type="InterPro" id="IPR000387">
    <property type="entry name" value="Tyr_Pase_dom"/>
</dbReference>
<dbReference type="SUPFAM" id="SSF52799">
    <property type="entry name" value="(Phosphotyrosine protein) phosphatases II"/>
    <property type="match status" value="1"/>
</dbReference>
<evidence type="ECO:0000259" key="7">
    <source>
        <dbReference type="PROSITE" id="PS50056"/>
    </source>
</evidence>
<evidence type="ECO:0000256" key="6">
    <source>
        <dbReference type="SAM" id="MobiDB-lite"/>
    </source>
</evidence>
<name>A0AAE0M3I5_9PEZI</name>
<keyword evidence="9" id="KW-1185">Reference proteome</keyword>
<dbReference type="Pfam" id="PF00782">
    <property type="entry name" value="DSPc"/>
    <property type="match status" value="1"/>
</dbReference>
<dbReference type="Proteomes" id="UP001286456">
    <property type="component" value="Unassembled WGS sequence"/>
</dbReference>
<protein>
    <recommendedName>
        <fullName evidence="2">protein-tyrosine-phosphatase</fullName>
        <ecNumber evidence="2">3.1.3.48</ecNumber>
    </recommendedName>
</protein>
<gene>
    <name evidence="8" type="ORF">B0T19DRAFT_405071</name>
</gene>
<dbReference type="CDD" id="cd14518">
    <property type="entry name" value="DSP_fungal_YVH1"/>
    <property type="match status" value="1"/>
</dbReference>
<sequence length="422" mass="46813">MALNRVNGPEDIYIGGVFAVRRARLVESFNITHVLSVIQYALNPEEETYRTTEHMSIDIDDMEDSDILIHLPRMVRFIEKGLYGETALPENRSRASGQTASETTTDNPDAITPADADQTAAQLARLDLAHDASFQSPQSQRQTGAVLVHCAMGKSRSVSAVVAYLLWKHPHRFGRSDPTTTSRRAVKQAVNWIRETRPMAEPNDGFMRQLELWWDMGCPAHSDDAVEKEPGYQRWAYNREVDDAVRIGRAPDYFRFEDEEAAKTGRLTRSTNANGIGAAAAAEPESMMELRCKKCRRMLATKPFVIPHQGKGNTEKSDCGHFFVEPLSWMRPTLEGGELEGRLCCPNTKCSASVGRYSWRGFKCSCGEWIAPAFSLQNSRVDEVMTSGTRADSAKVNAARRAAMGIRMPPGAAAAAAPKENL</sequence>
<feature type="domain" description="Tyrosine specific protein phosphatases" evidence="7">
    <location>
        <begin position="126"/>
        <end position="198"/>
    </location>
</feature>
<dbReference type="Gene3D" id="3.90.190.10">
    <property type="entry name" value="Protein tyrosine phosphatase superfamily"/>
    <property type="match status" value="1"/>
</dbReference>
<feature type="compositionally biased region" description="Polar residues" evidence="6">
    <location>
        <begin position="94"/>
        <end position="107"/>
    </location>
</feature>
<dbReference type="EMBL" id="JAUEPO010000007">
    <property type="protein sequence ID" value="KAK3317373.1"/>
    <property type="molecule type" value="Genomic_DNA"/>
</dbReference>
<feature type="region of interest" description="Disordered" evidence="6">
    <location>
        <begin position="88"/>
        <end position="113"/>
    </location>
</feature>
<dbReference type="PANTHER" id="PTHR45848:SF4">
    <property type="entry name" value="DUAL SPECIFICITY PROTEIN PHOSPHATASE 12"/>
    <property type="match status" value="1"/>
</dbReference>
<dbReference type="SMART" id="SM00195">
    <property type="entry name" value="DSPc"/>
    <property type="match status" value="1"/>
</dbReference>
<dbReference type="PIRSF" id="PIRSF000941">
    <property type="entry name" value="DUSP12"/>
    <property type="match status" value="1"/>
</dbReference>
<evidence type="ECO:0000256" key="4">
    <source>
        <dbReference type="ARBA" id="ARBA00022912"/>
    </source>
</evidence>
<feature type="active site" description="Phosphocysteine intermediate" evidence="5">
    <location>
        <position position="150"/>
    </location>
</feature>
<evidence type="ECO:0000313" key="8">
    <source>
        <dbReference type="EMBL" id="KAK3317373.1"/>
    </source>
</evidence>
<organism evidence="8 9">
    <name type="scientific">Cercophora scortea</name>
    <dbReference type="NCBI Taxonomy" id="314031"/>
    <lineage>
        <taxon>Eukaryota</taxon>
        <taxon>Fungi</taxon>
        <taxon>Dikarya</taxon>
        <taxon>Ascomycota</taxon>
        <taxon>Pezizomycotina</taxon>
        <taxon>Sordariomycetes</taxon>
        <taxon>Sordariomycetidae</taxon>
        <taxon>Sordariales</taxon>
        <taxon>Lasiosphaeriaceae</taxon>
        <taxon>Cercophora</taxon>
    </lineage>
</organism>
<dbReference type="PROSITE" id="PS50056">
    <property type="entry name" value="TYR_PHOSPHATASE_2"/>
    <property type="match status" value="1"/>
</dbReference>
<dbReference type="PANTHER" id="PTHR45848">
    <property type="entry name" value="DUAL SPECIFICITY PROTEIN PHOSPHATASE 12 FAMILY MEMBER"/>
    <property type="match status" value="1"/>
</dbReference>
<evidence type="ECO:0000256" key="2">
    <source>
        <dbReference type="ARBA" id="ARBA00013064"/>
    </source>
</evidence>
<evidence type="ECO:0000256" key="3">
    <source>
        <dbReference type="ARBA" id="ARBA00022801"/>
    </source>
</evidence>
<dbReference type="GO" id="GO:0008138">
    <property type="term" value="F:protein tyrosine/serine/threonine phosphatase activity"/>
    <property type="evidence" value="ECO:0007669"/>
    <property type="project" value="InterPro"/>
</dbReference>
<reference evidence="8" key="2">
    <citation type="submission" date="2023-06" db="EMBL/GenBank/DDBJ databases">
        <authorList>
            <consortium name="Lawrence Berkeley National Laboratory"/>
            <person name="Haridas S."/>
            <person name="Hensen N."/>
            <person name="Bonometti L."/>
            <person name="Westerberg I."/>
            <person name="Brannstrom I.O."/>
            <person name="Guillou S."/>
            <person name="Cros-Aarteil S."/>
            <person name="Calhoun S."/>
            <person name="Kuo A."/>
            <person name="Mondo S."/>
            <person name="Pangilinan J."/>
            <person name="Riley R."/>
            <person name="Labutti K."/>
            <person name="Andreopoulos B."/>
            <person name="Lipzen A."/>
            <person name="Chen C."/>
            <person name="Yanf M."/>
            <person name="Daum C."/>
            <person name="Ng V."/>
            <person name="Clum A."/>
            <person name="Steindorff A."/>
            <person name="Ohm R."/>
            <person name="Martin F."/>
            <person name="Silar P."/>
            <person name="Natvig D."/>
            <person name="Lalanne C."/>
            <person name="Gautier V."/>
            <person name="Ament-Velasquez S.L."/>
            <person name="Kruys A."/>
            <person name="Hutchinson M.I."/>
            <person name="Powell A.J."/>
            <person name="Barry K."/>
            <person name="Miller A.N."/>
            <person name="Grigoriev I.V."/>
            <person name="Debuchy R."/>
            <person name="Gladieux P."/>
            <person name="Thoren M.H."/>
            <person name="Johannesson H."/>
        </authorList>
    </citation>
    <scope>NUCLEOTIDE SEQUENCE</scope>
    <source>
        <strain evidence="8">SMH4131-1</strain>
    </source>
</reference>
<dbReference type="GO" id="GO:0004725">
    <property type="term" value="F:protein tyrosine phosphatase activity"/>
    <property type="evidence" value="ECO:0007669"/>
    <property type="project" value="UniProtKB-EC"/>
</dbReference>
<keyword evidence="3" id="KW-0378">Hydrolase</keyword>
<evidence type="ECO:0000256" key="5">
    <source>
        <dbReference type="PIRSR" id="PIRSR000941-50"/>
    </source>
</evidence>
<dbReference type="InterPro" id="IPR000340">
    <property type="entry name" value="Dual-sp_phosphatase_cat-dom"/>
</dbReference>